<dbReference type="InterPro" id="IPR010325">
    <property type="entry name" value="Rhamnogal_lyase"/>
</dbReference>
<dbReference type="GO" id="GO:0005576">
    <property type="term" value="C:extracellular region"/>
    <property type="evidence" value="ECO:0007669"/>
    <property type="project" value="UniProtKB-SubCell"/>
</dbReference>
<dbReference type="OMA" id="LEYWDIV"/>
<dbReference type="SUPFAM" id="SSF49452">
    <property type="entry name" value="Starch-binding domain-like"/>
    <property type="match status" value="1"/>
</dbReference>
<evidence type="ECO:0000259" key="9">
    <source>
        <dbReference type="Pfam" id="PF14686"/>
    </source>
</evidence>
<evidence type="ECO:0000256" key="4">
    <source>
        <dbReference type="ARBA" id="ARBA00012437"/>
    </source>
</evidence>
<dbReference type="GO" id="GO:0102210">
    <property type="term" value="F:rhamnogalacturonan endolyase activity"/>
    <property type="evidence" value="ECO:0007669"/>
    <property type="project" value="UniProtKB-EC"/>
</dbReference>
<dbReference type="FunFam" id="2.60.40.1120:FF:000033">
    <property type="entry name" value="Rhamnogalacturonate lyase B"/>
    <property type="match status" value="1"/>
</dbReference>
<dbReference type="InterPro" id="IPR029411">
    <property type="entry name" value="RG-lyase_III"/>
</dbReference>
<keyword evidence="7" id="KW-0456">Lyase</keyword>
<evidence type="ECO:0000256" key="2">
    <source>
        <dbReference type="ARBA" id="ARBA00004613"/>
    </source>
</evidence>
<proteinExistence type="inferred from homology"/>
<organism evidence="10">
    <name type="scientific">Eucalyptus grandis</name>
    <name type="common">Flooded gum</name>
    <dbReference type="NCBI Taxonomy" id="71139"/>
    <lineage>
        <taxon>Eukaryota</taxon>
        <taxon>Viridiplantae</taxon>
        <taxon>Streptophyta</taxon>
        <taxon>Embryophyta</taxon>
        <taxon>Tracheophyta</taxon>
        <taxon>Spermatophyta</taxon>
        <taxon>Magnoliopsida</taxon>
        <taxon>eudicotyledons</taxon>
        <taxon>Gunneridae</taxon>
        <taxon>Pentapetalae</taxon>
        <taxon>rosids</taxon>
        <taxon>malvids</taxon>
        <taxon>Myrtales</taxon>
        <taxon>Myrtaceae</taxon>
        <taxon>Myrtoideae</taxon>
        <taxon>Eucalypteae</taxon>
        <taxon>Eucalyptus</taxon>
    </lineage>
</organism>
<dbReference type="Pfam" id="PF14686">
    <property type="entry name" value="fn3_3"/>
    <property type="match status" value="1"/>
</dbReference>
<dbReference type="Pfam" id="PF14683">
    <property type="entry name" value="CBM-like"/>
    <property type="match status" value="1"/>
</dbReference>
<evidence type="ECO:0000256" key="7">
    <source>
        <dbReference type="ARBA" id="ARBA00023239"/>
    </source>
</evidence>
<evidence type="ECO:0000256" key="5">
    <source>
        <dbReference type="ARBA" id="ARBA00022525"/>
    </source>
</evidence>
<evidence type="ECO:0000256" key="3">
    <source>
        <dbReference type="ARBA" id="ARBA00010418"/>
    </source>
</evidence>
<dbReference type="GO" id="GO:0030246">
    <property type="term" value="F:carbohydrate binding"/>
    <property type="evidence" value="ECO:0007669"/>
    <property type="project" value="InterPro"/>
</dbReference>
<reference evidence="10" key="1">
    <citation type="submission" date="2013-07" db="EMBL/GenBank/DDBJ databases">
        <title>The genome of Eucalyptus grandis.</title>
        <authorList>
            <person name="Schmutz J."/>
            <person name="Hayes R."/>
            <person name="Myburg A."/>
            <person name="Tuskan G."/>
            <person name="Grattapaglia D."/>
            <person name="Rokhsar D.S."/>
        </authorList>
    </citation>
    <scope>NUCLEOTIDE SEQUENCE</scope>
    <source>
        <tissue evidence="10">Leaf extractions</tissue>
    </source>
</reference>
<evidence type="ECO:0000259" key="8">
    <source>
        <dbReference type="Pfam" id="PF14683"/>
    </source>
</evidence>
<dbReference type="SUPFAM" id="SSF74650">
    <property type="entry name" value="Galactose mutarotase-like"/>
    <property type="match status" value="1"/>
</dbReference>
<dbReference type="InParanoid" id="A0A059B0L5"/>
<keyword evidence="6" id="KW-0732">Signal</keyword>
<dbReference type="Gene3D" id="2.70.98.10">
    <property type="match status" value="1"/>
</dbReference>
<protein>
    <recommendedName>
        <fullName evidence="4">rhamnogalacturonan endolyase</fullName>
        <ecNumber evidence="4">4.2.2.23</ecNumber>
    </recommendedName>
</protein>
<comment type="subcellular location">
    <subcellularLocation>
        <location evidence="2">Secreted</location>
    </subcellularLocation>
</comment>
<evidence type="ECO:0000256" key="6">
    <source>
        <dbReference type="ARBA" id="ARBA00022729"/>
    </source>
</evidence>
<dbReference type="EMBL" id="KK198760">
    <property type="protein sequence ID" value="KCW59663.1"/>
    <property type="molecule type" value="Genomic_DNA"/>
</dbReference>
<dbReference type="InterPro" id="IPR014718">
    <property type="entry name" value="GH-type_carb-bd"/>
</dbReference>
<dbReference type="CDD" id="cd10320">
    <property type="entry name" value="RGL4_N"/>
    <property type="match status" value="1"/>
</dbReference>
<dbReference type="Gene3D" id="2.60.40.1120">
    <property type="entry name" value="Carboxypeptidase-like, regulatory domain"/>
    <property type="match status" value="1"/>
</dbReference>
<dbReference type="InterPro" id="IPR029413">
    <property type="entry name" value="RG-lyase_II"/>
</dbReference>
<dbReference type="Pfam" id="PF06045">
    <property type="entry name" value="Rhamnogal_lyase"/>
    <property type="match status" value="1"/>
</dbReference>
<dbReference type="SUPFAM" id="SSF49785">
    <property type="entry name" value="Galactose-binding domain-like"/>
    <property type="match status" value="1"/>
</dbReference>
<dbReference type="CDD" id="cd10316">
    <property type="entry name" value="RGL4_M"/>
    <property type="match status" value="1"/>
</dbReference>
<dbReference type="CDD" id="cd10317">
    <property type="entry name" value="RGL4_C"/>
    <property type="match status" value="1"/>
</dbReference>
<comment type="catalytic activity">
    <reaction evidence="1">
        <text>Endotype eliminative cleavage of L-alpha-rhamnopyranosyl-(1-&gt;4)-alpha-D-galactopyranosyluronic acid bonds of rhamnogalacturonan I domains in ramified hairy regions of pectin leaving L-rhamnopyranose at the reducing end and 4-deoxy-4,5-unsaturated D-galactopyranosyluronic acid at the non-reducing end.</text>
        <dbReference type="EC" id="4.2.2.23"/>
    </reaction>
</comment>
<dbReference type="EC" id="4.2.2.23" evidence="4"/>
<dbReference type="InterPro" id="IPR011013">
    <property type="entry name" value="Gal_mutarotase_sf_dom"/>
</dbReference>
<dbReference type="PANTHER" id="PTHR32018">
    <property type="entry name" value="RHAMNOGALACTURONATE LYASE FAMILY PROTEIN"/>
    <property type="match status" value="1"/>
</dbReference>
<name>A0A059B0L5_EUCGR</name>
<dbReference type="InterPro" id="IPR051850">
    <property type="entry name" value="Polysacch_Lyase_4"/>
</dbReference>
<feature type="domain" description="Rhamnogalacturonan lyase" evidence="9">
    <location>
        <begin position="395"/>
        <end position="466"/>
    </location>
</feature>
<dbReference type="PANTHER" id="PTHR32018:SF6">
    <property type="entry name" value="RHAMNOGALACTURONAN ENDOLYASE"/>
    <property type="match status" value="1"/>
</dbReference>
<sequence length="676" mass="76504">MVTGIKFNGIDNLLEARNKEADRGYWDIVWNRPEEASMFTRIEGTTFKVVANTDDIVELSFVSSWSNSSESYLAPLIIDKRFVVRRGSSGFYGYAIFNHPKGWPDLDIGEARIAFKLNGQKFRYMAISDERQRVMPTDEDRASGRVLDYKEAVLLTGPSNSELEGEVNSNYIGFVYAFDVNHLKNSKKTKKKKKPLQLASIDKNPPQRYAIYTIHKMLFSRGSNAYVSGDDPMPVGGLQVDDKYQYSCENQENKVHGWISSDPPVGFWMITPSDESHTAGPVKQDLTSHVGPTTLNVFYSNHYAGKDVSMSFRNGEAWKKVYGPFMVYVNSVSPEEDQSKLWADAKGQMLMETASWPYDFISSDDYPSAAGRGTVSGQLSVRDRYMANRDMAAGSAYVGLAAPGEVGSWQTNTKGYQFWTRANENGSFEIKNVRPGIYGLYAWVPGFIGDYKYHLNVMVKPGSEIQVDPLVFSPPRSGPTLWEIGIPDRTAAEFYVPLPNPRFMNNLFKNGIGERFRQYGLWDRYSELYPKNDLVYTVGVDNYHRDWFFAHVTRKTGNSTYVPTTWRIDFHLQNVNFRGTYRLQMAVASATLSRISIGVNNLSQQPPSSTGRFGNDNAIARHGIHGLYWTFGFDVPGSRLRRGTNSIYLAQSSSARTPFEGVMYDYIRFESPPRMN</sequence>
<dbReference type="InterPro" id="IPR013784">
    <property type="entry name" value="Carb-bd-like_fold"/>
</dbReference>
<gene>
    <name evidence="10" type="ORF">EUGRSUZ_H02416</name>
</gene>
<dbReference type="GO" id="GO:0005975">
    <property type="term" value="P:carbohydrate metabolic process"/>
    <property type="evidence" value="ECO:0007669"/>
    <property type="project" value="InterPro"/>
</dbReference>
<comment type="similarity">
    <text evidence="3">Belongs to the polysaccharide lyase 4 family.</text>
</comment>
<accession>A0A059B0L5</accession>
<dbReference type="Gramene" id="KCW59663">
    <property type="protein sequence ID" value="KCW59663"/>
    <property type="gene ID" value="EUGRSUZ_H02416"/>
</dbReference>
<dbReference type="AlphaFoldDB" id="A0A059B0L5"/>
<dbReference type="eggNOG" id="ENOG502QQM5">
    <property type="taxonomic scope" value="Eukaryota"/>
</dbReference>
<evidence type="ECO:0000256" key="1">
    <source>
        <dbReference type="ARBA" id="ARBA00001324"/>
    </source>
</evidence>
<evidence type="ECO:0000313" key="10">
    <source>
        <dbReference type="EMBL" id="KCW59663.1"/>
    </source>
</evidence>
<dbReference type="Gene3D" id="2.60.120.260">
    <property type="entry name" value="Galactose-binding domain-like"/>
    <property type="match status" value="1"/>
</dbReference>
<dbReference type="InterPro" id="IPR008979">
    <property type="entry name" value="Galactose-bd-like_sf"/>
</dbReference>
<dbReference type="STRING" id="71139.A0A059B0L5"/>
<keyword evidence="5" id="KW-0964">Secreted</keyword>
<feature type="domain" description="Rhamnogalacturonan lyase" evidence="8">
    <location>
        <begin position="480"/>
        <end position="669"/>
    </location>
</feature>